<sequence length="161" mass="17515">MPRSTVTIDLQRATTIPTAQLPTPVQLKTWVTAVRAALKKTTTPIELTIRLVDSSESAAFNQRYRGRAGATNVLSFPFINPPGAPSSCALLGDLMLCAPLVIQEAHVQQKELFAHWAHLVVHGALHLHGFDHQDANEAAQMEQLETQIVTGLGFAAPYEVI</sequence>
<evidence type="ECO:0000256" key="2">
    <source>
        <dbReference type="ARBA" id="ARBA00022517"/>
    </source>
</evidence>
<dbReference type="EMBL" id="JABVCQ010000006">
    <property type="protein sequence ID" value="MBB1125403.1"/>
    <property type="molecule type" value="Genomic_DNA"/>
</dbReference>
<dbReference type="GO" id="GO:0004222">
    <property type="term" value="F:metalloendopeptidase activity"/>
    <property type="evidence" value="ECO:0007669"/>
    <property type="project" value="InterPro"/>
</dbReference>
<evidence type="ECO:0000256" key="7">
    <source>
        <dbReference type="ARBA" id="ARBA00022833"/>
    </source>
</evidence>
<dbReference type="RefSeq" id="WP_182582718.1">
    <property type="nucleotide sequence ID" value="NZ_JABVCQ010000006.1"/>
</dbReference>
<dbReference type="PANTHER" id="PTHR46986:SF1">
    <property type="entry name" value="ENDORIBONUCLEASE YBEY, CHLOROPLASTIC"/>
    <property type="match status" value="1"/>
</dbReference>
<keyword evidence="10" id="KW-1185">Reference proteome</keyword>
<feature type="binding site" evidence="8">
    <location>
        <position position="132"/>
    </location>
    <ligand>
        <name>Zn(2+)</name>
        <dbReference type="ChEBI" id="CHEBI:29105"/>
        <note>catalytic</note>
    </ligand>
</feature>
<keyword evidence="4 8" id="KW-0479">Metal-binding</keyword>
<dbReference type="InterPro" id="IPR002036">
    <property type="entry name" value="YbeY"/>
</dbReference>
<dbReference type="Pfam" id="PF02130">
    <property type="entry name" value="YbeY"/>
    <property type="match status" value="1"/>
</dbReference>
<gene>
    <name evidence="8 9" type="primary">ybeY</name>
    <name evidence="9" type="ORF">HUK38_04050</name>
</gene>
<dbReference type="GO" id="GO:0005737">
    <property type="term" value="C:cytoplasm"/>
    <property type="evidence" value="ECO:0007669"/>
    <property type="project" value="UniProtKB-SubCell"/>
</dbReference>
<evidence type="ECO:0000313" key="9">
    <source>
        <dbReference type="EMBL" id="MBB1125403.1"/>
    </source>
</evidence>
<keyword evidence="3 8" id="KW-0540">Nuclease</keyword>
<dbReference type="NCBIfam" id="TIGR00043">
    <property type="entry name" value="rRNA maturation RNase YbeY"/>
    <property type="match status" value="1"/>
</dbReference>
<dbReference type="Proteomes" id="UP000548632">
    <property type="component" value="Unassembled WGS sequence"/>
</dbReference>
<evidence type="ECO:0000256" key="4">
    <source>
        <dbReference type="ARBA" id="ARBA00022723"/>
    </source>
</evidence>
<keyword evidence="5 8" id="KW-0255">Endonuclease</keyword>
<evidence type="ECO:0000256" key="1">
    <source>
        <dbReference type="ARBA" id="ARBA00010875"/>
    </source>
</evidence>
<keyword evidence="6 8" id="KW-0378">Hydrolase</keyword>
<evidence type="ECO:0000256" key="3">
    <source>
        <dbReference type="ARBA" id="ARBA00022722"/>
    </source>
</evidence>
<dbReference type="GO" id="GO:0004521">
    <property type="term" value="F:RNA endonuclease activity"/>
    <property type="evidence" value="ECO:0007669"/>
    <property type="project" value="UniProtKB-UniRule"/>
</dbReference>
<evidence type="ECO:0000256" key="5">
    <source>
        <dbReference type="ARBA" id="ARBA00022759"/>
    </source>
</evidence>
<dbReference type="InterPro" id="IPR023091">
    <property type="entry name" value="MetalPrtase_cat_dom_sf_prd"/>
</dbReference>
<comment type="subcellular location">
    <subcellularLocation>
        <location evidence="8">Cytoplasm</location>
    </subcellularLocation>
</comment>
<keyword evidence="7 8" id="KW-0862">Zinc</keyword>
<dbReference type="PANTHER" id="PTHR46986">
    <property type="entry name" value="ENDORIBONUCLEASE YBEY, CHLOROPLASTIC"/>
    <property type="match status" value="1"/>
</dbReference>
<comment type="similarity">
    <text evidence="1 8">Belongs to the endoribonuclease YbeY family.</text>
</comment>
<dbReference type="AlphaFoldDB" id="A0A839H6N3"/>
<dbReference type="GO" id="GO:0006364">
    <property type="term" value="P:rRNA processing"/>
    <property type="evidence" value="ECO:0007669"/>
    <property type="project" value="UniProtKB-UniRule"/>
</dbReference>
<feature type="binding site" evidence="8">
    <location>
        <position position="122"/>
    </location>
    <ligand>
        <name>Zn(2+)</name>
        <dbReference type="ChEBI" id="CHEBI:29105"/>
        <note>catalytic</note>
    </ligand>
</feature>
<evidence type="ECO:0000256" key="6">
    <source>
        <dbReference type="ARBA" id="ARBA00022801"/>
    </source>
</evidence>
<feature type="binding site" evidence="8">
    <location>
        <position position="126"/>
    </location>
    <ligand>
        <name>Zn(2+)</name>
        <dbReference type="ChEBI" id="CHEBI:29105"/>
        <note>catalytic</note>
    </ligand>
</feature>
<dbReference type="GO" id="GO:0008270">
    <property type="term" value="F:zinc ion binding"/>
    <property type="evidence" value="ECO:0007669"/>
    <property type="project" value="UniProtKB-UniRule"/>
</dbReference>
<reference evidence="9 10" key="1">
    <citation type="journal article" date="2020" name="Arch. Microbiol.">
        <title>The genome sequence of the giant phototrophic gammaproteobacterium Thiospirillum jenense gives insight into its physiological properties and phylogenetic relationships.</title>
        <authorList>
            <person name="Imhoff J.F."/>
            <person name="Meyer T.E."/>
            <person name="Kyndt J.A."/>
        </authorList>
    </citation>
    <scope>NUCLEOTIDE SEQUENCE [LARGE SCALE GENOMIC DNA]</scope>
    <source>
        <strain evidence="9 10">DSM 216</strain>
    </source>
</reference>
<dbReference type="Gene3D" id="3.40.390.30">
    <property type="entry name" value="Metalloproteases ('zincins'), catalytic domain"/>
    <property type="match status" value="1"/>
</dbReference>
<keyword evidence="8" id="KW-0698">rRNA processing</keyword>
<dbReference type="SUPFAM" id="SSF55486">
    <property type="entry name" value="Metalloproteases ('zincins'), catalytic domain"/>
    <property type="match status" value="1"/>
</dbReference>
<dbReference type="EC" id="3.1.-.-" evidence="8"/>
<accession>A0A839H6N3</accession>
<keyword evidence="8" id="KW-0963">Cytoplasm</keyword>
<comment type="caution">
    <text evidence="9">The sequence shown here is derived from an EMBL/GenBank/DDBJ whole genome shotgun (WGS) entry which is preliminary data.</text>
</comment>
<comment type="cofactor">
    <cofactor evidence="8">
        <name>Zn(2+)</name>
        <dbReference type="ChEBI" id="CHEBI:29105"/>
    </cofactor>
    <text evidence="8">Binds 1 zinc ion.</text>
</comment>
<proteinExistence type="inferred from homology"/>
<organism evidence="9 10">
    <name type="scientific">Thiospirillum jenense</name>
    <dbReference type="NCBI Taxonomy" id="1653858"/>
    <lineage>
        <taxon>Bacteria</taxon>
        <taxon>Pseudomonadati</taxon>
        <taxon>Pseudomonadota</taxon>
        <taxon>Gammaproteobacteria</taxon>
        <taxon>Chromatiales</taxon>
        <taxon>Chromatiaceae</taxon>
        <taxon>Thiospirillum</taxon>
    </lineage>
</organism>
<dbReference type="HAMAP" id="MF_00009">
    <property type="entry name" value="Endoribonucl_YbeY"/>
    <property type="match status" value="1"/>
</dbReference>
<protein>
    <recommendedName>
        <fullName evidence="8">Endoribonuclease YbeY</fullName>
        <ecNumber evidence="8">3.1.-.-</ecNumber>
    </recommendedName>
</protein>
<evidence type="ECO:0000256" key="8">
    <source>
        <dbReference type="HAMAP-Rule" id="MF_00009"/>
    </source>
</evidence>
<name>A0A839H6N3_9GAMM</name>
<keyword evidence="2 8" id="KW-0690">Ribosome biogenesis</keyword>
<comment type="function">
    <text evidence="8">Single strand-specific metallo-endoribonuclease involved in late-stage 70S ribosome quality control and in maturation of the 3' terminus of the 16S rRNA.</text>
</comment>
<evidence type="ECO:0000313" key="10">
    <source>
        <dbReference type="Proteomes" id="UP000548632"/>
    </source>
</evidence>